<dbReference type="InterPro" id="IPR025293">
    <property type="entry name" value="YfiR/HmsC-like"/>
</dbReference>
<proteinExistence type="predicted"/>
<keyword evidence="2" id="KW-1185">Reference proteome</keyword>
<dbReference type="RefSeq" id="WP_249000940.1">
    <property type="nucleotide sequence ID" value="NZ_JAKIKV010000009.1"/>
</dbReference>
<reference evidence="2" key="1">
    <citation type="journal article" date="2019" name="Int. J. Syst. Evol. Microbiol.">
        <title>The Global Catalogue of Microorganisms (GCM) 10K type strain sequencing project: providing services to taxonomists for standard genome sequencing and annotation.</title>
        <authorList>
            <consortium name="The Broad Institute Genomics Platform"/>
            <consortium name="The Broad Institute Genome Sequencing Center for Infectious Disease"/>
            <person name="Wu L."/>
            <person name="Ma J."/>
        </authorList>
    </citation>
    <scope>NUCLEOTIDE SEQUENCE [LARGE SCALE GENOMIC DNA]</scope>
    <source>
        <strain evidence="2">JCM 32305</strain>
    </source>
</reference>
<organism evidence="1 2">
    <name type="scientific">Shewanella ulleungensis</name>
    <dbReference type="NCBI Taxonomy" id="2282699"/>
    <lineage>
        <taxon>Bacteria</taxon>
        <taxon>Pseudomonadati</taxon>
        <taxon>Pseudomonadota</taxon>
        <taxon>Gammaproteobacteria</taxon>
        <taxon>Alteromonadales</taxon>
        <taxon>Shewanellaceae</taxon>
        <taxon>Shewanella</taxon>
    </lineage>
</organism>
<evidence type="ECO:0008006" key="3">
    <source>
        <dbReference type="Google" id="ProtNLM"/>
    </source>
</evidence>
<evidence type="ECO:0000313" key="2">
    <source>
        <dbReference type="Proteomes" id="UP000654004"/>
    </source>
</evidence>
<comment type="caution">
    <text evidence="1">The sequence shown here is derived from an EMBL/GenBank/DDBJ whole genome shotgun (WGS) entry which is preliminary data.</text>
</comment>
<gene>
    <name evidence="1" type="ORF">GCM10009410_32180</name>
</gene>
<dbReference type="Proteomes" id="UP000654004">
    <property type="component" value="Unassembled WGS sequence"/>
</dbReference>
<sequence>MAQNAFELKAALTYNFAKFTQWPEARLNPPSAWKICFFGNQYHDSFLGLSDKKIGNQSVIAIELSEISQVGQCDVVFVDTNSRELTHRLLLAVDNKAILTVSDITGFAMQGGMIEIVEQDKRLFFKVNMQVLEKSGLTISSQVLKLALDVKR</sequence>
<name>A0ABQ2QV39_9GAMM</name>
<dbReference type="Pfam" id="PF13689">
    <property type="entry name" value="DUF4154"/>
    <property type="match status" value="1"/>
</dbReference>
<evidence type="ECO:0000313" key="1">
    <source>
        <dbReference type="EMBL" id="GGP95868.1"/>
    </source>
</evidence>
<accession>A0ABQ2QV39</accession>
<dbReference type="EMBL" id="BMQW01000010">
    <property type="protein sequence ID" value="GGP95868.1"/>
    <property type="molecule type" value="Genomic_DNA"/>
</dbReference>
<protein>
    <recommendedName>
        <fullName evidence="3">YfiR family protein</fullName>
    </recommendedName>
</protein>